<evidence type="ECO:0000256" key="1">
    <source>
        <dbReference type="SAM" id="MobiDB-lite"/>
    </source>
</evidence>
<evidence type="ECO:0000259" key="2">
    <source>
        <dbReference type="PROSITE" id="PS50132"/>
    </source>
</evidence>
<evidence type="ECO:0000313" key="3">
    <source>
        <dbReference type="EMBL" id="GCB72945.1"/>
    </source>
</evidence>
<dbReference type="InterPro" id="IPR042651">
    <property type="entry name" value="Rgs22"/>
</dbReference>
<dbReference type="Pfam" id="PF00615">
    <property type="entry name" value="RGS"/>
    <property type="match status" value="2"/>
</dbReference>
<dbReference type="Gene3D" id="1.10.167.10">
    <property type="entry name" value="Regulator of G-protein Signalling 4, domain 2"/>
    <property type="match status" value="4"/>
</dbReference>
<dbReference type="OMA" id="VEDQMLH"/>
<protein>
    <recommendedName>
        <fullName evidence="2">RGS domain-containing protein</fullName>
    </recommendedName>
</protein>
<dbReference type="SUPFAM" id="SSF48097">
    <property type="entry name" value="Regulator of G-protein signaling, RGS"/>
    <property type="match status" value="4"/>
</dbReference>
<feature type="non-terminal residue" evidence="3">
    <location>
        <position position="1"/>
    </location>
</feature>
<dbReference type="STRING" id="75743.A0A401PIJ0"/>
<name>A0A401PIJ0_SCYTO</name>
<sequence>EEYLLTDNLMVDYFNMFLSLLNFPMPIWFNKEMETFEVVDNAKENLLRQLKSLVHAYSPADPIYNATVKPQKMYPQFRKKITALDLKFENKFTVQCLDQVQAIAWIKNERLPTFLISDCYFEYRLAKLLSQLECKTGLGMPQIDPAYRPWVLEKEESISNIEATVEDTTEEMHTSFEEGSDLVSLFSISQADEVMSDIENETKLNQGSIQQPDRGKAEGAEHSCTHGVSKPLVVDDEIFEFVPEYPLLGQEIIFIGEKPETKAGHDPKVNKALTHAMEVRIDDKTRKHVEQVTNGDIAAAQRAETSKPDEMNLPLDSGPKMDLHTAPQSSVSQTSQSSTVQSPAFSDSKGEESTESGASNGARDISGVCYVTPRHSYNFRNQRGIEKFKKFLQGTAGEKYWWLWVDIEKLKVIKDGKKRQSYLNKIRNRYLFNGGEYCMNAETRAKLCLSFVSQWTVENLCQIQSDIVTPLLLYWGPRYCINQGFPIRPAGIVLKDWEDRQLRPKSDVGPFAMIPPNLATVECIPKQKQPKKICKPRQRQRKVPQNKRSPKKVCTGTGSSTALHKEEAKEQLPSSIDNIWSQASKAMKDLEDLELRKAKDLRNLETLMQIKKYHADLCDSKIDDMLQALHNESRTGYYFTRFCEETRNVLWSNGANLWFDLKEYQRLFYAEIFQPFKLKRQAQFIFATYTVEGAPEDVQIDAENKKDIYNKLEPPFEELFDQLEEHTLLLLLVPWIQMMETEMAIYRKVKLSTKSRYLDSKYLKKLQELQRKILSYDEFAALVHSASQGDVSDDSKGAWQTVPAQFQNYTFNSILHNRLELDQFQMFLRENLADVDLNCWLDIDHYLTIPYNDKKSKDSTSNEIISKYLNRKYFLGPSSPATKEQQEEVVALAGGRGQLTKNQLPTEVALEVQRYAKDRLENKWLPMFLSTPEFTANHHIRIKLQEVVEDQMLHKSRKKRDVMKHMDNKWTASSKEIIAFRKALLNPVTALLFRKYVTSKGQLMENNVLFWLEVQKYKDLCHSHASEETIQNKISVIINCFINSNIPPTVQIDIPPEYAHTIINHREEQGPYIFREAQLAVFDTLFKMWPEFSDFRRRLALESSLPDLEEKSTKDQELTQHESTYKNVSMMKVGKSEPAKQLHSLDIGSRSSGSQLSLKGGSDKPTQDQSETKAGSAGSVQGSKQSQKLSWSFSKYIEALNREEALIMRAHDVDRREDHKHESRKHVASSVLSAPINIFPPDPPSNQNAASDLNQN</sequence>
<feature type="domain" description="RGS" evidence="2">
    <location>
        <begin position="979"/>
        <end position="1085"/>
    </location>
</feature>
<dbReference type="EMBL" id="BFAA01002224">
    <property type="protein sequence ID" value="GCB72945.1"/>
    <property type="molecule type" value="Genomic_DNA"/>
</dbReference>
<gene>
    <name evidence="3" type="ORF">scyTo_0006550</name>
</gene>
<proteinExistence type="predicted"/>
<feature type="region of interest" description="Disordered" evidence="1">
    <location>
        <begin position="297"/>
        <end position="360"/>
    </location>
</feature>
<organism evidence="3 4">
    <name type="scientific">Scyliorhinus torazame</name>
    <name type="common">Cloudy catshark</name>
    <name type="synonym">Catulus torazame</name>
    <dbReference type="NCBI Taxonomy" id="75743"/>
    <lineage>
        <taxon>Eukaryota</taxon>
        <taxon>Metazoa</taxon>
        <taxon>Chordata</taxon>
        <taxon>Craniata</taxon>
        <taxon>Vertebrata</taxon>
        <taxon>Chondrichthyes</taxon>
        <taxon>Elasmobranchii</taxon>
        <taxon>Galeomorphii</taxon>
        <taxon>Galeoidea</taxon>
        <taxon>Carcharhiniformes</taxon>
        <taxon>Scyliorhinidae</taxon>
        <taxon>Scyliorhinus</taxon>
    </lineage>
</organism>
<feature type="compositionally biased region" description="Low complexity" evidence="1">
    <location>
        <begin position="328"/>
        <end position="342"/>
    </location>
</feature>
<dbReference type="PANTHER" id="PTHR46583:SF1">
    <property type="entry name" value="REGULATOR OF G-PROTEIN SIGNALING 22"/>
    <property type="match status" value="1"/>
</dbReference>
<accession>A0A401PIJ0</accession>
<dbReference type="SMART" id="SM00315">
    <property type="entry name" value="RGS"/>
    <property type="match status" value="2"/>
</dbReference>
<dbReference type="GO" id="GO:0005634">
    <property type="term" value="C:nucleus"/>
    <property type="evidence" value="ECO:0007669"/>
    <property type="project" value="TreeGrafter"/>
</dbReference>
<dbReference type="GO" id="GO:0009966">
    <property type="term" value="P:regulation of signal transduction"/>
    <property type="evidence" value="ECO:0007669"/>
    <property type="project" value="InterPro"/>
</dbReference>
<dbReference type="InterPro" id="IPR036305">
    <property type="entry name" value="RGS_sf"/>
</dbReference>
<dbReference type="Proteomes" id="UP000288216">
    <property type="component" value="Unassembled WGS sequence"/>
</dbReference>
<dbReference type="PROSITE" id="PS50132">
    <property type="entry name" value="RGS"/>
    <property type="match status" value="3"/>
</dbReference>
<feature type="compositionally biased region" description="Polar residues" evidence="1">
    <location>
        <begin position="1167"/>
        <end position="1185"/>
    </location>
</feature>
<comment type="caution">
    <text evidence="3">The sequence shown here is derived from an EMBL/GenBank/DDBJ whole genome shotgun (WGS) entry which is preliminary data.</text>
</comment>
<feature type="region of interest" description="Disordered" evidence="1">
    <location>
        <begin position="1214"/>
        <end position="1256"/>
    </location>
</feature>
<dbReference type="PANTHER" id="PTHR46583">
    <property type="entry name" value="REGULATOR OF G-PROTEIN SIGNALING 22"/>
    <property type="match status" value="1"/>
</dbReference>
<reference evidence="3 4" key="1">
    <citation type="journal article" date="2018" name="Nat. Ecol. Evol.">
        <title>Shark genomes provide insights into elasmobranch evolution and the origin of vertebrates.</title>
        <authorList>
            <person name="Hara Y"/>
            <person name="Yamaguchi K"/>
            <person name="Onimaru K"/>
            <person name="Kadota M"/>
            <person name="Koyanagi M"/>
            <person name="Keeley SD"/>
            <person name="Tatsumi K"/>
            <person name="Tanaka K"/>
            <person name="Motone F"/>
            <person name="Kageyama Y"/>
            <person name="Nozu R"/>
            <person name="Adachi N"/>
            <person name="Nishimura O"/>
            <person name="Nakagawa R"/>
            <person name="Tanegashima C"/>
            <person name="Kiyatake I"/>
            <person name="Matsumoto R"/>
            <person name="Murakumo K"/>
            <person name="Nishida K"/>
            <person name="Terakita A"/>
            <person name="Kuratani S"/>
            <person name="Sato K"/>
            <person name="Hyodo S Kuraku.S."/>
        </authorList>
    </citation>
    <scope>NUCLEOTIDE SEQUENCE [LARGE SCALE GENOMIC DNA]</scope>
</reference>
<feature type="compositionally biased region" description="Basic residues" evidence="1">
    <location>
        <begin position="529"/>
        <end position="551"/>
    </location>
</feature>
<feature type="compositionally biased region" description="Low complexity" evidence="1">
    <location>
        <begin position="1148"/>
        <end position="1160"/>
    </location>
</feature>
<feature type="domain" description="RGS" evidence="2">
    <location>
        <begin position="810"/>
        <end position="935"/>
    </location>
</feature>
<dbReference type="OrthoDB" id="10013157at2759"/>
<feature type="region of interest" description="Disordered" evidence="1">
    <location>
        <begin position="1108"/>
        <end position="1185"/>
    </location>
</feature>
<feature type="compositionally biased region" description="Polar residues" evidence="1">
    <location>
        <begin position="1245"/>
        <end position="1256"/>
    </location>
</feature>
<feature type="region of interest" description="Disordered" evidence="1">
    <location>
        <begin position="201"/>
        <end position="223"/>
    </location>
</feature>
<keyword evidence="4" id="KW-1185">Reference proteome</keyword>
<dbReference type="InterPro" id="IPR044926">
    <property type="entry name" value="RGS_subdomain_2"/>
</dbReference>
<feature type="compositionally biased region" description="Basic and acidic residues" evidence="1">
    <location>
        <begin position="213"/>
        <end position="223"/>
    </location>
</feature>
<dbReference type="GO" id="GO:0005737">
    <property type="term" value="C:cytoplasm"/>
    <property type="evidence" value="ECO:0007669"/>
    <property type="project" value="TreeGrafter"/>
</dbReference>
<dbReference type="GO" id="GO:0001965">
    <property type="term" value="F:G-protein alpha-subunit binding"/>
    <property type="evidence" value="ECO:0007669"/>
    <property type="project" value="InterPro"/>
</dbReference>
<evidence type="ECO:0000313" key="4">
    <source>
        <dbReference type="Proteomes" id="UP000288216"/>
    </source>
</evidence>
<dbReference type="AlphaFoldDB" id="A0A401PIJ0"/>
<feature type="compositionally biased region" description="Basic and acidic residues" evidence="1">
    <location>
        <begin position="1108"/>
        <end position="1124"/>
    </location>
</feature>
<dbReference type="InterPro" id="IPR016137">
    <property type="entry name" value="RGS"/>
</dbReference>
<feature type="region of interest" description="Disordered" evidence="1">
    <location>
        <begin position="529"/>
        <end position="570"/>
    </location>
</feature>
<feature type="domain" description="RGS" evidence="2">
    <location>
        <begin position="379"/>
        <end position="431"/>
    </location>
</feature>